<evidence type="ECO:0000313" key="1">
    <source>
        <dbReference type="EMBL" id="XRI73516.1"/>
    </source>
</evidence>
<keyword evidence="2" id="KW-1185">Reference proteome</keyword>
<reference evidence="1 2" key="1">
    <citation type="journal article" date="2021" name="ISME J.">
        <title>Genomic evolution of the class Acidithiobacillia: deep-branching Proteobacteria living in extreme acidic conditions.</title>
        <authorList>
            <person name="Moya-Beltran A."/>
            <person name="Beard S."/>
            <person name="Rojas-Villalobos C."/>
            <person name="Issotta F."/>
            <person name="Gallardo Y."/>
            <person name="Ulloa R."/>
            <person name="Giaveno A."/>
            <person name="Degli Esposti M."/>
            <person name="Johnson D.B."/>
            <person name="Quatrini R."/>
        </authorList>
    </citation>
    <scope>NUCLEOTIDE SEQUENCE [LARGE SCALE GENOMIC DNA]</scope>
    <source>
        <strain evidence="1 2">GG1-14</strain>
    </source>
</reference>
<name>A0ACD5HHX4_9PROT</name>
<accession>A0ACD5HHX4</accession>
<evidence type="ECO:0000313" key="2">
    <source>
        <dbReference type="Proteomes" id="UP001195965"/>
    </source>
</evidence>
<gene>
    <name evidence="1" type="ORF">HHS34_013890</name>
</gene>
<dbReference type="EMBL" id="CP127526">
    <property type="protein sequence ID" value="XRI73516.1"/>
    <property type="molecule type" value="Genomic_DNA"/>
</dbReference>
<protein>
    <submittedName>
        <fullName evidence="1">Uncharacterized protein</fullName>
    </submittedName>
</protein>
<dbReference type="Proteomes" id="UP001195965">
    <property type="component" value="Chromosome"/>
</dbReference>
<proteinExistence type="predicted"/>
<organism evidence="1 2">
    <name type="scientific">Acidithiobacillus montserratensis</name>
    <dbReference type="NCBI Taxonomy" id="2729135"/>
    <lineage>
        <taxon>Bacteria</taxon>
        <taxon>Pseudomonadati</taxon>
        <taxon>Pseudomonadota</taxon>
        <taxon>Acidithiobacillia</taxon>
        <taxon>Acidithiobacillales</taxon>
        <taxon>Acidithiobacillaceae</taxon>
        <taxon>Acidithiobacillus</taxon>
    </lineage>
</organism>
<sequence>MNKTQRPLYSKIVAFGKWLLATCALASSVEALADTQNSLPIPGSLAIPEQHGNTRQKQIKPDLQVILRDQKLNQKRRADREALEHEAIPVGMEGSSLAAPGMPVSAKQSTALPSTSFLGLQSQEDALHNLAEAIAASPQEGNQTRAILMTAAERGDYLPAISWSLSRRYWGLAEILVGNNPAKTPPWALLSLALHKRDKKTIQSLIAHPADIPAKEMFQADQYLGRPLQAQASAITALQINPFDRELRRMYIDSLSHTTSFVNIQGSWQSFNGLQLYGPQLSAHIHISPFWGILLQNENLWQNASPNTQLINPPRMQGRTNLGFFWRTRHWQGEVSAGEYRGLRNNLTGKLELNWQLTDNTNVSTILDYHSQTFQSPALAVAGMANRAQIQIAQTIHAWTANAALGWTQYLGQDGIQQGTDRYGELGAFWRSNLGPWELRVGPFADYHALQRRSGPEGVVAQVLAANDRNIQSVLPGSYADYGLRLQWGALNQALHPGWAPNLQISAYDNSRFGFQYQFNAGISTAVLGPDRLSLDFSQGQGGNGLSLNQQIFSMNYRFYF</sequence>